<dbReference type="SUPFAM" id="SSF54427">
    <property type="entry name" value="NTF2-like"/>
    <property type="match status" value="2"/>
</dbReference>
<comment type="caution">
    <text evidence="2">The sequence shown here is derived from an EMBL/GenBank/DDBJ whole genome shotgun (WGS) entry which is preliminary data.</text>
</comment>
<dbReference type="EMBL" id="JANCLV010000009">
    <property type="protein sequence ID" value="MCP9000784.1"/>
    <property type="molecule type" value="Genomic_DNA"/>
</dbReference>
<dbReference type="PANTHER" id="PTHR38436:SF1">
    <property type="entry name" value="ESTER CYCLASE"/>
    <property type="match status" value="1"/>
</dbReference>
<proteinExistence type="predicted"/>
<dbReference type="Gene3D" id="3.10.450.50">
    <property type="match status" value="2"/>
</dbReference>
<gene>
    <name evidence="2" type="ORF">NFC73_13770</name>
</gene>
<dbReference type="RefSeq" id="WP_254751080.1">
    <property type="nucleotide sequence ID" value="NZ_JANCLV010000009.1"/>
</dbReference>
<dbReference type="InterPro" id="IPR009959">
    <property type="entry name" value="Cyclase_SnoaL-like"/>
</dbReference>
<evidence type="ECO:0000313" key="3">
    <source>
        <dbReference type="Proteomes" id="UP001524318"/>
    </source>
</evidence>
<dbReference type="Proteomes" id="UP001524318">
    <property type="component" value="Unassembled WGS sequence"/>
</dbReference>
<keyword evidence="3" id="KW-1185">Reference proteome</keyword>
<sequence length="252" mass="27333">MDNKQLVMKAGSELFIDRDLGAVDRWWAADYRQHSAMAADGPEALRGLVAGLPEGFRFEPARMLADGDLVAVHCVYHGFGPDPLVAFDLFRVADGRIAEHWDALQPAVASTASGRSQIDGPAEVTAPEQTEASRAVVVGFVETVLKGGQVDRITEFISTEQYDQHNPGVADGLDGLRAALKSWGEQGITMQYDTLHRSVAEGEFVLTQSEGRLGGKPTAFYDLFRVDGGKIVEHWDVVADIPESLPHGNGLF</sequence>
<dbReference type="Pfam" id="PF12680">
    <property type="entry name" value="SnoaL_2"/>
    <property type="match status" value="2"/>
</dbReference>
<name>A0ABT1LRN3_9MICC</name>
<evidence type="ECO:0000259" key="1">
    <source>
        <dbReference type="Pfam" id="PF12680"/>
    </source>
</evidence>
<accession>A0ABT1LRN3</accession>
<reference evidence="2 3" key="1">
    <citation type="submission" date="2022-06" db="EMBL/GenBank/DDBJ databases">
        <title>Pseudarthrobacter sp. strain RMG13 Genome sequencing and assembly.</title>
        <authorList>
            <person name="Kim I."/>
        </authorList>
    </citation>
    <scope>NUCLEOTIDE SEQUENCE [LARGE SCALE GENOMIC DNA]</scope>
    <source>
        <strain evidence="2 3">RMG13</strain>
    </source>
</reference>
<dbReference type="InterPro" id="IPR037401">
    <property type="entry name" value="SnoaL-like"/>
</dbReference>
<feature type="domain" description="SnoaL-like" evidence="1">
    <location>
        <begin position="14"/>
        <end position="100"/>
    </location>
</feature>
<evidence type="ECO:0000313" key="2">
    <source>
        <dbReference type="EMBL" id="MCP9000784.1"/>
    </source>
</evidence>
<dbReference type="PANTHER" id="PTHR38436">
    <property type="entry name" value="POLYKETIDE CYCLASE SNOAL-LIKE DOMAIN"/>
    <property type="match status" value="1"/>
</dbReference>
<dbReference type="InterPro" id="IPR032710">
    <property type="entry name" value="NTF2-like_dom_sf"/>
</dbReference>
<organism evidence="2 3">
    <name type="scientific">Pseudarthrobacter humi</name>
    <dbReference type="NCBI Taxonomy" id="2952523"/>
    <lineage>
        <taxon>Bacteria</taxon>
        <taxon>Bacillati</taxon>
        <taxon>Actinomycetota</taxon>
        <taxon>Actinomycetes</taxon>
        <taxon>Micrococcales</taxon>
        <taxon>Micrococcaceae</taxon>
        <taxon>Pseudarthrobacter</taxon>
    </lineage>
</organism>
<feature type="domain" description="SnoaL-like" evidence="1">
    <location>
        <begin position="139"/>
        <end position="234"/>
    </location>
</feature>
<protein>
    <submittedName>
        <fullName evidence="2">Nuclear transport factor 2 family protein</fullName>
    </submittedName>
</protein>